<dbReference type="EnsemblPlants" id="Kaladp0026s0100.1.v1.1">
    <property type="protein sequence ID" value="Kaladp0026s0100.1.v1.1"/>
    <property type="gene ID" value="Kaladp0026s0100.v1.1"/>
</dbReference>
<dbReference type="AlphaFoldDB" id="A0A7N0ZSY9"/>
<keyword evidence="2" id="KW-1185">Reference proteome</keyword>
<protein>
    <submittedName>
        <fullName evidence="1">Uncharacterized protein</fullName>
    </submittedName>
</protein>
<reference evidence="1" key="1">
    <citation type="submission" date="2021-01" db="UniProtKB">
        <authorList>
            <consortium name="EnsemblPlants"/>
        </authorList>
    </citation>
    <scope>IDENTIFICATION</scope>
</reference>
<proteinExistence type="predicted"/>
<sequence length="128" mass="14430">MINDSFRYEQIVADFYAASTPWGKKARQYQSRSWTDTKYLPSSLFSESFLSCPPNMGWSSMFPNTSTFDSAALIATWWAMFPPELSPAKYTLTFESLPLCSHCLEMTHFSAAQPSSYAAGYLCSGDLR</sequence>
<evidence type="ECO:0000313" key="2">
    <source>
        <dbReference type="Proteomes" id="UP000594263"/>
    </source>
</evidence>
<accession>A0A7N0ZSY9</accession>
<dbReference type="Gramene" id="Kaladp0026s0100.1.v1.1">
    <property type="protein sequence ID" value="Kaladp0026s0100.1.v1.1"/>
    <property type="gene ID" value="Kaladp0026s0100.v1.1"/>
</dbReference>
<organism evidence="1 2">
    <name type="scientific">Kalanchoe fedtschenkoi</name>
    <name type="common">Lavender scallops</name>
    <name type="synonym">South American air plant</name>
    <dbReference type="NCBI Taxonomy" id="63787"/>
    <lineage>
        <taxon>Eukaryota</taxon>
        <taxon>Viridiplantae</taxon>
        <taxon>Streptophyta</taxon>
        <taxon>Embryophyta</taxon>
        <taxon>Tracheophyta</taxon>
        <taxon>Spermatophyta</taxon>
        <taxon>Magnoliopsida</taxon>
        <taxon>eudicotyledons</taxon>
        <taxon>Gunneridae</taxon>
        <taxon>Pentapetalae</taxon>
        <taxon>Saxifragales</taxon>
        <taxon>Crassulaceae</taxon>
        <taxon>Kalanchoe</taxon>
    </lineage>
</organism>
<name>A0A7N0ZSY9_KALFE</name>
<evidence type="ECO:0000313" key="1">
    <source>
        <dbReference type="EnsemblPlants" id="Kaladp0026s0100.1.v1.1"/>
    </source>
</evidence>
<dbReference type="Proteomes" id="UP000594263">
    <property type="component" value="Unplaced"/>
</dbReference>